<reference evidence="2 3" key="1">
    <citation type="submission" date="2020-08" db="EMBL/GenBank/DDBJ databases">
        <title>Sequencing the genomes of 1000 actinobacteria strains.</title>
        <authorList>
            <person name="Klenk H.-P."/>
        </authorList>
    </citation>
    <scope>NUCLEOTIDE SEQUENCE [LARGE SCALE GENOMIC DNA]</scope>
    <source>
        <strain evidence="2 3">DSM 24947</strain>
    </source>
</reference>
<organism evidence="2 3">
    <name type="scientific">Microbacterium marinum</name>
    <dbReference type="NCBI Taxonomy" id="421115"/>
    <lineage>
        <taxon>Bacteria</taxon>
        <taxon>Bacillati</taxon>
        <taxon>Actinomycetota</taxon>
        <taxon>Actinomycetes</taxon>
        <taxon>Micrococcales</taxon>
        <taxon>Microbacteriaceae</taxon>
        <taxon>Microbacterium</taxon>
    </lineage>
</organism>
<evidence type="ECO:0000313" key="3">
    <source>
        <dbReference type="Proteomes" id="UP000573729"/>
    </source>
</evidence>
<feature type="region of interest" description="Disordered" evidence="1">
    <location>
        <begin position="1"/>
        <end position="27"/>
    </location>
</feature>
<feature type="region of interest" description="Disordered" evidence="1">
    <location>
        <begin position="234"/>
        <end position="261"/>
    </location>
</feature>
<evidence type="ECO:0000313" key="2">
    <source>
        <dbReference type="EMBL" id="MBB4667021.1"/>
    </source>
</evidence>
<keyword evidence="3" id="KW-1185">Reference proteome</keyword>
<name>A0A7W7BSG4_9MICO</name>
<gene>
    <name evidence="2" type="ORF">BKA24_001730</name>
</gene>
<dbReference type="AlphaFoldDB" id="A0A7W7BSG4"/>
<evidence type="ECO:0000256" key="1">
    <source>
        <dbReference type="SAM" id="MobiDB-lite"/>
    </source>
</evidence>
<comment type="caution">
    <text evidence="2">The sequence shown here is derived from an EMBL/GenBank/DDBJ whole genome shotgun (WGS) entry which is preliminary data.</text>
</comment>
<protein>
    <submittedName>
        <fullName evidence="2">Uncharacterized protein</fullName>
    </submittedName>
</protein>
<dbReference type="EMBL" id="JACHMD010000001">
    <property type="protein sequence ID" value="MBB4667021.1"/>
    <property type="molecule type" value="Genomic_DNA"/>
</dbReference>
<dbReference type="RefSeq" id="WP_184217123.1">
    <property type="nucleotide sequence ID" value="NZ_JACHMD010000001.1"/>
</dbReference>
<dbReference type="Proteomes" id="UP000573729">
    <property type="component" value="Unassembled WGS sequence"/>
</dbReference>
<feature type="compositionally biased region" description="Polar residues" evidence="1">
    <location>
        <begin position="243"/>
        <end position="252"/>
    </location>
</feature>
<accession>A0A7W7BSG4</accession>
<sequence>MSQEHADEQDNLVVHESGYRQGTRAVVPESDGQKFKVRVMGWEPGATVVEGSSADYPIDRIKRDFGASFPKGTRMRANHDSMCEAGGDIRRIWAKTTSELWEEEDGMYAEAIAAEGEPSDFIRQFGDVIGTSVTVSVELQKQVLLDEDGKPELNADGDPIYVPAKSERGAWIVERFLPLTEAPYNSIDFVEVPGADGAVVTLALESARRIVEGTTIREAATFAIDLAGKREKTSLGVAEGAQPGSTPAPGSTTEKESRMEQKDIEALAEALTAPFKPLLSFVAEHKAAADAAAAGAAPGETATESAIEKAITALEAIDAAKLVSKTAKESLIADVKAGKDITEALAHAVAVQAESIAESAAQGPEYTLAEGRSHSFAIAGLQG</sequence>
<proteinExistence type="predicted"/>